<evidence type="ECO:0000313" key="3">
    <source>
        <dbReference type="EMBL" id="SEI85346.1"/>
    </source>
</evidence>
<dbReference type="InterPro" id="IPR007712">
    <property type="entry name" value="RelE/ParE_toxin"/>
</dbReference>
<organism evidence="3 4">
    <name type="scientific">Propionispira arboris</name>
    <dbReference type="NCBI Taxonomy" id="84035"/>
    <lineage>
        <taxon>Bacteria</taxon>
        <taxon>Bacillati</taxon>
        <taxon>Bacillota</taxon>
        <taxon>Negativicutes</taxon>
        <taxon>Selenomonadales</taxon>
        <taxon>Selenomonadaceae</taxon>
        <taxon>Propionispira</taxon>
    </lineage>
</organism>
<dbReference type="Gene3D" id="3.30.2310.20">
    <property type="entry name" value="RelE-like"/>
    <property type="match status" value="1"/>
</dbReference>
<comment type="similarity">
    <text evidence="1">Belongs to the RelE toxin family.</text>
</comment>
<dbReference type="Proteomes" id="UP000199662">
    <property type="component" value="Unassembled WGS sequence"/>
</dbReference>
<dbReference type="RefSeq" id="WP_091828462.1">
    <property type="nucleotide sequence ID" value="NZ_FNZK01000001.1"/>
</dbReference>
<protein>
    <submittedName>
        <fullName evidence="3">mRNA interferase RelE/StbE</fullName>
    </submittedName>
</protein>
<dbReference type="PANTHER" id="PTHR35601">
    <property type="entry name" value="TOXIN RELE"/>
    <property type="match status" value="1"/>
</dbReference>
<gene>
    <name evidence="3" type="ORF">SAMN05660742_101236</name>
</gene>
<name>A0A1H6U1I5_9FIRM</name>
<proteinExistence type="inferred from homology"/>
<dbReference type="EMBL" id="FNZK01000001">
    <property type="protein sequence ID" value="SEI85346.1"/>
    <property type="molecule type" value="Genomic_DNA"/>
</dbReference>
<dbReference type="Pfam" id="PF05016">
    <property type="entry name" value="ParE_toxin"/>
    <property type="match status" value="1"/>
</dbReference>
<keyword evidence="4" id="KW-1185">Reference proteome</keyword>
<evidence type="ECO:0000256" key="2">
    <source>
        <dbReference type="ARBA" id="ARBA00022649"/>
    </source>
</evidence>
<dbReference type="SUPFAM" id="SSF143011">
    <property type="entry name" value="RelE-like"/>
    <property type="match status" value="1"/>
</dbReference>
<dbReference type="PANTHER" id="PTHR35601:SF1">
    <property type="entry name" value="TOXIN RELE"/>
    <property type="match status" value="1"/>
</dbReference>
<reference evidence="3 4" key="1">
    <citation type="submission" date="2016-10" db="EMBL/GenBank/DDBJ databases">
        <authorList>
            <person name="de Groot N.N."/>
        </authorList>
    </citation>
    <scope>NUCLEOTIDE SEQUENCE [LARGE SCALE GENOMIC DNA]</scope>
    <source>
        <strain evidence="3 4">DSM 2179</strain>
    </source>
</reference>
<dbReference type="NCBIfam" id="TIGR02385">
    <property type="entry name" value="RelE_StbE"/>
    <property type="match status" value="1"/>
</dbReference>
<dbReference type="InterPro" id="IPR035093">
    <property type="entry name" value="RelE/ParE_toxin_dom_sf"/>
</dbReference>
<sequence length="89" mass="10395">MIYTVEYTSQAVKELKKLDKHTKSLIYGWIEKNLVGCCDPRIHGKSLTANRSGQWRYRVGDYRIIAEIDDDKIIILVLSIGHRKDIYIK</sequence>
<keyword evidence="2" id="KW-1277">Toxin-antitoxin system</keyword>
<accession>A0A1H6U1I5</accession>
<evidence type="ECO:0000313" key="4">
    <source>
        <dbReference type="Proteomes" id="UP000199662"/>
    </source>
</evidence>
<evidence type="ECO:0000256" key="1">
    <source>
        <dbReference type="ARBA" id="ARBA00006226"/>
    </source>
</evidence>
<dbReference type="STRING" id="84035.SAMN05660742_101236"/>
<dbReference type="AlphaFoldDB" id="A0A1H6U1I5"/>